<dbReference type="PANTHER" id="PTHR43344">
    <property type="entry name" value="PHOSPHOSERINE PHOSPHATASE"/>
    <property type="match status" value="1"/>
</dbReference>
<evidence type="ECO:0000313" key="15">
    <source>
        <dbReference type="EMBL" id="TDQ46466.1"/>
    </source>
</evidence>
<evidence type="ECO:0000256" key="7">
    <source>
        <dbReference type="ARBA" id="ARBA00022723"/>
    </source>
</evidence>
<gene>
    <name evidence="15" type="ORF">EV696_1137</name>
</gene>
<comment type="caution">
    <text evidence="15">The sequence shown here is derived from an EMBL/GenBank/DDBJ whole genome shotgun (WGS) entry which is preliminary data.</text>
</comment>
<evidence type="ECO:0000256" key="4">
    <source>
        <dbReference type="ARBA" id="ARBA00012640"/>
    </source>
</evidence>
<dbReference type="SFLD" id="SFLDG01136">
    <property type="entry name" value="C1.6:_Phosphoserine_Phosphatas"/>
    <property type="match status" value="1"/>
</dbReference>
<evidence type="ECO:0000256" key="5">
    <source>
        <dbReference type="ARBA" id="ARBA00015196"/>
    </source>
</evidence>
<dbReference type="SFLD" id="SFLDG01137">
    <property type="entry name" value="C1.6.1:_Phosphoserine_Phosphat"/>
    <property type="match status" value="1"/>
</dbReference>
<dbReference type="GO" id="GO:0005737">
    <property type="term" value="C:cytoplasm"/>
    <property type="evidence" value="ECO:0007669"/>
    <property type="project" value="TreeGrafter"/>
</dbReference>
<keyword evidence="8" id="KW-0378">Hydrolase</keyword>
<evidence type="ECO:0000256" key="6">
    <source>
        <dbReference type="ARBA" id="ARBA00022605"/>
    </source>
</evidence>
<comment type="catalytic activity">
    <reaction evidence="13">
        <text>O-phospho-D-serine + H2O = D-serine + phosphate</text>
        <dbReference type="Rhea" id="RHEA:24873"/>
        <dbReference type="ChEBI" id="CHEBI:15377"/>
        <dbReference type="ChEBI" id="CHEBI:35247"/>
        <dbReference type="ChEBI" id="CHEBI:43474"/>
        <dbReference type="ChEBI" id="CHEBI:58680"/>
        <dbReference type="EC" id="3.1.3.3"/>
    </reaction>
</comment>
<keyword evidence="16" id="KW-1185">Reference proteome</keyword>
<dbReference type="GO" id="GO:0006564">
    <property type="term" value="P:L-serine biosynthetic process"/>
    <property type="evidence" value="ECO:0007669"/>
    <property type="project" value="UniProtKB-KW"/>
</dbReference>
<evidence type="ECO:0000256" key="9">
    <source>
        <dbReference type="ARBA" id="ARBA00022842"/>
    </source>
</evidence>
<dbReference type="SFLD" id="SFLDF00029">
    <property type="entry name" value="phosphoserine_phosphatase"/>
    <property type="match status" value="1"/>
</dbReference>
<evidence type="ECO:0000256" key="13">
    <source>
        <dbReference type="ARBA" id="ARBA00048523"/>
    </source>
</evidence>
<keyword evidence="7" id="KW-0479">Metal-binding</keyword>
<dbReference type="NCBIfam" id="TIGR01488">
    <property type="entry name" value="HAD-SF-IB"/>
    <property type="match status" value="1"/>
</dbReference>
<accession>A0A4R6UK13</accession>
<keyword evidence="9" id="KW-0460">Magnesium</keyword>
<dbReference type="AlphaFoldDB" id="A0A4R6UK13"/>
<dbReference type="Gene3D" id="3.40.50.1000">
    <property type="entry name" value="HAD superfamily/HAD-like"/>
    <property type="match status" value="1"/>
</dbReference>
<dbReference type="UniPathway" id="UPA00135">
    <property type="reaction ID" value="UER00198"/>
</dbReference>
<name>A0A4R6UK13_9GAMM</name>
<keyword evidence="6" id="KW-0028">Amino-acid biosynthesis</keyword>
<dbReference type="Proteomes" id="UP000295375">
    <property type="component" value="Unassembled WGS sequence"/>
</dbReference>
<evidence type="ECO:0000256" key="8">
    <source>
        <dbReference type="ARBA" id="ARBA00022801"/>
    </source>
</evidence>
<evidence type="ECO:0000256" key="2">
    <source>
        <dbReference type="ARBA" id="ARBA00005135"/>
    </source>
</evidence>
<dbReference type="GO" id="GO:0036424">
    <property type="term" value="F:L-phosphoserine phosphatase activity"/>
    <property type="evidence" value="ECO:0007669"/>
    <property type="project" value="InterPro"/>
</dbReference>
<dbReference type="GO" id="GO:0000287">
    <property type="term" value="F:magnesium ion binding"/>
    <property type="evidence" value="ECO:0007669"/>
    <property type="project" value="TreeGrafter"/>
</dbReference>
<protein>
    <recommendedName>
        <fullName evidence="5">Phosphoserine phosphatase</fullName>
        <ecNumber evidence="4">3.1.3.3</ecNumber>
    </recommendedName>
    <alternativeName>
        <fullName evidence="11">O-phosphoserine phosphohydrolase</fullName>
    </alternativeName>
</protein>
<evidence type="ECO:0000256" key="11">
    <source>
        <dbReference type="ARBA" id="ARBA00031693"/>
    </source>
</evidence>
<sequence length="313" mass="33538">MNSLTLAPEICAQFDLSLAAEQAAGEIWLLAPTLQPEALQRALVQLSRQSIATNISATHDSHQHQLLRLHVSLLPDSLACRALTEICGIDCAAVERAEAPKAMLFDMDSTLITMEVIDELAKEAGAGEAVAAITEAAMRGELDFNASLQKRVATLKGLKLDALERVRQRLQFNVGVPEFAAFARADGIYLALVSGGFVPFAEWVKAQLTLDYARANTLVSERDELTGQVSGDIVNAVVKRDTLQEIRGTLPGNGPVWAVGDGANDAAMLGAADVGVAFRAKPKLRMQATLALDVSDMRGLATIIESLRQQPAR</sequence>
<dbReference type="InterPro" id="IPR050582">
    <property type="entry name" value="HAD-like_SerB"/>
</dbReference>
<feature type="active site" description="Nucleophile" evidence="14">
    <location>
        <position position="106"/>
    </location>
</feature>
<dbReference type="RefSeq" id="WP_133591663.1">
    <property type="nucleotide sequence ID" value="NZ_CP037953.1"/>
</dbReference>
<dbReference type="Pfam" id="PF00702">
    <property type="entry name" value="Hydrolase"/>
    <property type="match status" value="1"/>
</dbReference>
<reference evidence="15 16" key="1">
    <citation type="submission" date="2019-03" db="EMBL/GenBank/DDBJ databases">
        <title>Genomic Encyclopedia of Type Strains, Phase IV (KMG-IV): sequencing the most valuable type-strain genomes for metagenomic binning, comparative biology and taxonomic classification.</title>
        <authorList>
            <person name="Goeker M."/>
        </authorList>
    </citation>
    <scope>NUCLEOTIDE SEQUENCE [LARGE SCALE GENOMIC DNA]</scope>
    <source>
        <strain evidence="15 16">DSM 103792</strain>
    </source>
</reference>
<dbReference type="InterPro" id="IPR023214">
    <property type="entry name" value="HAD_sf"/>
</dbReference>
<comment type="cofactor">
    <cofactor evidence="1">
        <name>Mg(2+)</name>
        <dbReference type="ChEBI" id="CHEBI:18420"/>
    </cofactor>
</comment>
<evidence type="ECO:0000256" key="3">
    <source>
        <dbReference type="ARBA" id="ARBA00009184"/>
    </source>
</evidence>
<evidence type="ECO:0000256" key="10">
    <source>
        <dbReference type="ARBA" id="ARBA00023299"/>
    </source>
</evidence>
<comment type="pathway">
    <text evidence="2">Amino-acid biosynthesis; L-serine biosynthesis; L-serine from 3-phospho-D-glycerate: step 3/3.</text>
</comment>
<feature type="active site" description="Proton donor" evidence="14">
    <location>
        <position position="108"/>
    </location>
</feature>
<dbReference type="InterPro" id="IPR036412">
    <property type="entry name" value="HAD-like_sf"/>
</dbReference>
<comment type="similarity">
    <text evidence="3">Belongs to the HAD-like hydrolase superfamily. SerB family.</text>
</comment>
<organism evidence="15 16">
    <name type="scientific">Permianibacter aggregans</name>
    <dbReference type="NCBI Taxonomy" id="1510150"/>
    <lineage>
        <taxon>Bacteria</taxon>
        <taxon>Pseudomonadati</taxon>
        <taxon>Pseudomonadota</taxon>
        <taxon>Gammaproteobacteria</taxon>
        <taxon>Pseudomonadales</taxon>
        <taxon>Pseudomonadaceae</taxon>
        <taxon>Permianibacter</taxon>
    </lineage>
</organism>
<keyword evidence="10" id="KW-0718">Serine biosynthesis</keyword>
<dbReference type="OrthoDB" id="9792539at2"/>
<comment type="catalytic activity">
    <reaction evidence="12">
        <text>O-phospho-L-serine + H2O = L-serine + phosphate</text>
        <dbReference type="Rhea" id="RHEA:21208"/>
        <dbReference type="ChEBI" id="CHEBI:15377"/>
        <dbReference type="ChEBI" id="CHEBI:33384"/>
        <dbReference type="ChEBI" id="CHEBI:43474"/>
        <dbReference type="ChEBI" id="CHEBI:57524"/>
        <dbReference type="EC" id="3.1.3.3"/>
    </reaction>
</comment>
<dbReference type="SUPFAM" id="SSF56784">
    <property type="entry name" value="HAD-like"/>
    <property type="match status" value="1"/>
</dbReference>
<proteinExistence type="inferred from homology"/>
<evidence type="ECO:0000256" key="1">
    <source>
        <dbReference type="ARBA" id="ARBA00001946"/>
    </source>
</evidence>
<dbReference type="PANTHER" id="PTHR43344:SF2">
    <property type="entry name" value="PHOSPHOSERINE PHOSPHATASE"/>
    <property type="match status" value="1"/>
</dbReference>
<dbReference type="InterPro" id="IPR004469">
    <property type="entry name" value="PSP"/>
</dbReference>
<dbReference type="NCBIfam" id="TIGR00338">
    <property type="entry name" value="serB"/>
    <property type="match status" value="1"/>
</dbReference>
<evidence type="ECO:0000256" key="12">
    <source>
        <dbReference type="ARBA" id="ARBA00048138"/>
    </source>
</evidence>
<dbReference type="EC" id="3.1.3.3" evidence="4"/>
<dbReference type="EMBL" id="SNYM01000013">
    <property type="protein sequence ID" value="TDQ46466.1"/>
    <property type="molecule type" value="Genomic_DNA"/>
</dbReference>
<evidence type="ECO:0000256" key="14">
    <source>
        <dbReference type="PIRSR" id="PIRSR604469-1"/>
    </source>
</evidence>
<dbReference type="SFLD" id="SFLDS00003">
    <property type="entry name" value="Haloacid_Dehalogenase"/>
    <property type="match status" value="1"/>
</dbReference>
<evidence type="ECO:0000313" key="16">
    <source>
        <dbReference type="Proteomes" id="UP000295375"/>
    </source>
</evidence>